<name>A0ABU5RPZ1_9CYAN</name>
<dbReference type="HAMAP" id="MF_01417">
    <property type="entry name" value="SpeA"/>
    <property type="match status" value="1"/>
</dbReference>
<dbReference type="PIRSF" id="PIRSF001336">
    <property type="entry name" value="Arg_decrbxlase"/>
    <property type="match status" value="1"/>
</dbReference>
<dbReference type="CDD" id="cd06830">
    <property type="entry name" value="PLPDE_III_ADC"/>
    <property type="match status" value="1"/>
</dbReference>
<evidence type="ECO:0000256" key="3">
    <source>
        <dbReference type="ARBA" id="ARBA00002257"/>
    </source>
</evidence>
<dbReference type="PANTHER" id="PTHR43295:SF9">
    <property type="entry name" value="BIOSYNTHETIC ARGININE DECARBOXYLASE"/>
    <property type="match status" value="1"/>
</dbReference>
<dbReference type="InterPro" id="IPR041128">
    <property type="entry name" value="Arg_decarbox_C"/>
</dbReference>
<dbReference type="RefSeq" id="WP_323303959.1">
    <property type="nucleotide sequence ID" value="NZ_JAYGHX010000001.1"/>
</dbReference>
<evidence type="ECO:0000259" key="14">
    <source>
        <dbReference type="Pfam" id="PF02784"/>
    </source>
</evidence>
<dbReference type="NCBIfam" id="NF003763">
    <property type="entry name" value="PRK05354.1"/>
    <property type="match status" value="1"/>
</dbReference>
<comment type="cofactor">
    <cofactor evidence="2 12">
        <name>Mg(2+)</name>
        <dbReference type="ChEBI" id="CHEBI:18420"/>
    </cofactor>
</comment>
<dbReference type="PRINTS" id="PR01179">
    <property type="entry name" value="ODADCRBXLASE"/>
</dbReference>
<accession>A0ABU5RPZ1</accession>
<dbReference type="InterPro" id="IPR040634">
    <property type="entry name" value="Arg_decarb_HB"/>
</dbReference>
<gene>
    <name evidence="12 17" type="primary">speA</name>
    <name evidence="17" type="ORF">VB738_01000</name>
</gene>
<evidence type="ECO:0000256" key="5">
    <source>
        <dbReference type="ARBA" id="ARBA00022723"/>
    </source>
</evidence>
<dbReference type="PROSITE" id="PS00879">
    <property type="entry name" value="ODR_DC_2_2"/>
    <property type="match status" value="1"/>
</dbReference>
<evidence type="ECO:0000256" key="12">
    <source>
        <dbReference type="HAMAP-Rule" id="MF_01417"/>
    </source>
</evidence>
<dbReference type="EC" id="4.1.1.19" evidence="12"/>
<evidence type="ECO:0000256" key="11">
    <source>
        <dbReference type="ARBA" id="ARBA00023239"/>
    </source>
</evidence>
<evidence type="ECO:0000256" key="10">
    <source>
        <dbReference type="ARBA" id="ARBA00023115"/>
    </source>
</evidence>
<keyword evidence="5 12" id="KW-0479">Metal-binding</keyword>
<dbReference type="InterPro" id="IPR009006">
    <property type="entry name" value="Ala_racemase/Decarboxylase_C"/>
</dbReference>
<proteinExistence type="inferred from homology"/>
<keyword evidence="8 12" id="KW-0663">Pyridoxal phosphate</keyword>
<dbReference type="Gene3D" id="1.20.58.930">
    <property type="match status" value="1"/>
</dbReference>
<sequence length="669" mass="72587">MVLADPSSPPGAPAAPAGRSDAWSAADGAALYGLDRWGEPYFGVGARGQVIVQPRGDRGGSLDLVELVRELQGRDLTLPLLIRFDDILEDRLERLHGAFERAIAQYGYNGRYQGVFPVKCNQQRHVVEQLVESGRRWHFGLEAGSKAELLIALSLLDDPDALLICNGYKDRRYIETAILARRLGRQPVVVIEQADEVERIIAASSALGGAPFIGIRAKLSARSTGRWGSSVGERAKFGLSIPDVLTTVERLREAGLLDDLRLLHFHIGSQINDIAVLKDALQEAGQIYAELTRLGAPMGFLDVGGGLGIDYDGSRTATAASTNYSLQNYANDVVATIRECCEPHDIRPPTLVSESGRALASHFSVLVFDVLGAGGHSETVPPPAEGEALILRNLRDTHALITAIAAGDLEVDAAGERAVVERLQEAWNDALKFKEDALTAFRLGYLSLPERATAERLTWASCQAIARQLEGLPAGTVIPQELQALPAALAGTYYGNLSVFRSAPDTWAIDQLFPVLPIHRLDERPTRLGSFADLTCDSDGKIARFIDRGQVKPLLELHGLRPGEPYWIGLFLGGAYQEVMGNLHNLFGSTNAVHIRLAAGGGYRVDHVVRGNTNAEVLEAMEHDPDLLLERLRLASEQAIGRGDLAISDARRLMAHLKASLEQTTYLEA</sequence>
<dbReference type="InterPro" id="IPR022644">
    <property type="entry name" value="De-COase2_N"/>
</dbReference>
<evidence type="ECO:0000313" key="17">
    <source>
        <dbReference type="EMBL" id="MEA5389826.1"/>
    </source>
</evidence>
<organism evidence="17 18">
    <name type="scientific">Cyanobium gracile UHCC 0139</name>
    <dbReference type="NCBI Taxonomy" id="3110308"/>
    <lineage>
        <taxon>Bacteria</taxon>
        <taxon>Bacillati</taxon>
        <taxon>Cyanobacteriota</taxon>
        <taxon>Cyanophyceae</taxon>
        <taxon>Synechococcales</taxon>
        <taxon>Prochlorococcaceae</taxon>
        <taxon>Cyanobium</taxon>
    </lineage>
</organism>
<evidence type="ECO:0000256" key="13">
    <source>
        <dbReference type="SAM" id="MobiDB-lite"/>
    </source>
</evidence>
<dbReference type="Gene3D" id="2.40.37.10">
    <property type="entry name" value="Lyase, Ornithine Decarboxylase, Chain A, domain 1"/>
    <property type="match status" value="1"/>
</dbReference>
<dbReference type="InterPro" id="IPR022653">
    <property type="entry name" value="De-COase2_pyr-phos_BS"/>
</dbReference>
<dbReference type="Pfam" id="PF17944">
    <property type="entry name" value="Arg_decarbox_C"/>
    <property type="match status" value="1"/>
</dbReference>
<evidence type="ECO:0000256" key="1">
    <source>
        <dbReference type="ARBA" id="ARBA00001933"/>
    </source>
</evidence>
<keyword evidence="6 12" id="KW-0210">Decarboxylase</keyword>
<dbReference type="PANTHER" id="PTHR43295">
    <property type="entry name" value="ARGININE DECARBOXYLASE"/>
    <property type="match status" value="1"/>
</dbReference>
<evidence type="ECO:0000256" key="4">
    <source>
        <dbReference type="ARBA" id="ARBA00008357"/>
    </source>
</evidence>
<evidence type="ECO:0000256" key="7">
    <source>
        <dbReference type="ARBA" id="ARBA00022842"/>
    </source>
</evidence>
<keyword evidence="11 12" id="KW-0456">Lyase</keyword>
<dbReference type="Pfam" id="PF02784">
    <property type="entry name" value="Orn_Arg_deC_N"/>
    <property type="match status" value="1"/>
</dbReference>
<dbReference type="SUPFAM" id="SSF51419">
    <property type="entry name" value="PLP-binding barrel"/>
    <property type="match status" value="1"/>
</dbReference>
<evidence type="ECO:0000256" key="8">
    <source>
        <dbReference type="ARBA" id="ARBA00022898"/>
    </source>
</evidence>
<feature type="domain" description="Arginine decarboxylase helical bundle" evidence="15">
    <location>
        <begin position="387"/>
        <end position="472"/>
    </location>
</feature>
<comment type="catalytic activity">
    <reaction evidence="12">
        <text>L-arginine + H(+) = agmatine + CO2</text>
        <dbReference type="Rhea" id="RHEA:17641"/>
        <dbReference type="ChEBI" id="CHEBI:15378"/>
        <dbReference type="ChEBI" id="CHEBI:16526"/>
        <dbReference type="ChEBI" id="CHEBI:32682"/>
        <dbReference type="ChEBI" id="CHEBI:58145"/>
        <dbReference type="EC" id="4.1.1.19"/>
    </reaction>
</comment>
<dbReference type="EMBL" id="JAYGHX010000001">
    <property type="protein sequence ID" value="MEA5389826.1"/>
    <property type="molecule type" value="Genomic_DNA"/>
</dbReference>
<comment type="cofactor">
    <cofactor evidence="1 12">
        <name>pyridoxal 5'-phosphate</name>
        <dbReference type="ChEBI" id="CHEBI:597326"/>
    </cofactor>
</comment>
<dbReference type="InterPro" id="IPR022657">
    <property type="entry name" value="De-COase2_CS"/>
</dbReference>
<keyword evidence="9 12" id="KW-0745">Spermidine biosynthesis</keyword>
<feature type="region of interest" description="Disordered" evidence="13">
    <location>
        <begin position="1"/>
        <end position="20"/>
    </location>
</feature>
<dbReference type="InterPro" id="IPR002985">
    <property type="entry name" value="Arg_decrbxlase"/>
</dbReference>
<keyword evidence="18" id="KW-1185">Reference proteome</keyword>
<comment type="caution">
    <text evidence="17">The sequence shown here is derived from an EMBL/GenBank/DDBJ whole genome shotgun (WGS) entry which is preliminary data.</text>
</comment>
<evidence type="ECO:0000313" key="18">
    <source>
        <dbReference type="Proteomes" id="UP001304461"/>
    </source>
</evidence>
<keyword evidence="7 12" id="KW-0460">Magnesium</keyword>
<dbReference type="NCBIfam" id="TIGR01273">
    <property type="entry name" value="speA"/>
    <property type="match status" value="1"/>
</dbReference>
<dbReference type="Gene3D" id="1.10.287.3440">
    <property type="match status" value="1"/>
</dbReference>
<dbReference type="GO" id="GO:0008792">
    <property type="term" value="F:arginine decarboxylase activity"/>
    <property type="evidence" value="ECO:0007669"/>
    <property type="project" value="UniProtKB-EC"/>
</dbReference>
<dbReference type="Proteomes" id="UP001304461">
    <property type="component" value="Unassembled WGS sequence"/>
</dbReference>
<dbReference type="PROSITE" id="PS00878">
    <property type="entry name" value="ODR_DC_2_1"/>
    <property type="match status" value="1"/>
</dbReference>
<dbReference type="PRINTS" id="PR01180">
    <property type="entry name" value="ARGDCRBXLASE"/>
</dbReference>
<protein>
    <recommendedName>
        <fullName evidence="12">Biosynthetic arginine decarboxylase</fullName>
        <shortName evidence="12">ADC</shortName>
        <ecNumber evidence="12">4.1.1.19</ecNumber>
    </recommendedName>
</protein>
<feature type="modified residue" description="N6-(pyridoxal phosphate)lysine" evidence="12">
    <location>
        <position position="119"/>
    </location>
</feature>
<dbReference type="Gene3D" id="3.20.20.10">
    <property type="entry name" value="Alanine racemase"/>
    <property type="match status" value="1"/>
</dbReference>
<dbReference type="InterPro" id="IPR029066">
    <property type="entry name" value="PLP-binding_barrel"/>
</dbReference>
<dbReference type="Pfam" id="PF17810">
    <property type="entry name" value="Arg_decarb_HB"/>
    <property type="match status" value="1"/>
</dbReference>
<comment type="function">
    <text evidence="3 12">Catalyzes the biosynthesis of agmatine from arginine.</text>
</comment>
<feature type="domain" description="Orn/DAP/Arg decarboxylase 2 N-terminal" evidence="14">
    <location>
        <begin position="100"/>
        <end position="360"/>
    </location>
</feature>
<evidence type="ECO:0000256" key="9">
    <source>
        <dbReference type="ARBA" id="ARBA00023066"/>
    </source>
</evidence>
<feature type="domain" description="Arginine decarboxylase C-terminal helical" evidence="16">
    <location>
        <begin position="615"/>
        <end position="667"/>
    </location>
</feature>
<evidence type="ECO:0000259" key="15">
    <source>
        <dbReference type="Pfam" id="PF17810"/>
    </source>
</evidence>
<dbReference type="SUPFAM" id="SSF50621">
    <property type="entry name" value="Alanine racemase C-terminal domain-like"/>
    <property type="match status" value="1"/>
</dbReference>
<evidence type="ECO:0000256" key="6">
    <source>
        <dbReference type="ARBA" id="ARBA00022793"/>
    </source>
</evidence>
<keyword evidence="10 12" id="KW-0620">Polyamine biosynthesis</keyword>
<reference evidence="17 18" key="1">
    <citation type="submission" date="2023-12" db="EMBL/GenBank/DDBJ databases">
        <title>Baltic Sea Cyanobacteria.</title>
        <authorList>
            <person name="Delbaje E."/>
            <person name="Fewer D.P."/>
            <person name="Shishido T.K."/>
        </authorList>
    </citation>
    <scope>NUCLEOTIDE SEQUENCE [LARGE SCALE GENOMIC DNA]</scope>
    <source>
        <strain evidence="17 18">UHCC 0139</strain>
    </source>
</reference>
<dbReference type="InterPro" id="IPR000183">
    <property type="entry name" value="Orn/DAP/Arg_de-COase"/>
</dbReference>
<comment type="pathway">
    <text evidence="12">Amine and polyamine biosynthesis; agmatine biosynthesis; agmatine from L-arginine: step 1/1.</text>
</comment>
<evidence type="ECO:0000259" key="16">
    <source>
        <dbReference type="Pfam" id="PF17944"/>
    </source>
</evidence>
<comment type="similarity">
    <text evidence="4 12">Belongs to the Orn/Lys/Arg decarboxylase class-II family. SpeA subfamily.</text>
</comment>
<feature type="binding site" evidence="12">
    <location>
        <begin position="301"/>
        <end position="311"/>
    </location>
    <ligand>
        <name>substrate</name>
    </ligand>
</feature>
<evidence type="ECO:0000256" key="2">
    <source>
        <dbReference type="ARBA" id="ARBA00001946"/>
    </source>
</evidence>